<evidence type="ECO:0000313" key="1">
    <source>
        <dbReference type="EMBL" id="VEL34464.1"/>
    </source>
</evidence>
<name>A0A3S5CN39_9PLAT</name>
<keyword evidence="2" id="KW-1185">Reference proteome</keyword>
<dbReference type="AlphaFoldDB" id="A0A3S5CN39"/>
<comment type="caution">
    <text evidence="1">The sequence shown here is derived from an EMBL/GenBank/DDBJ whole genome shotgun (WGS) entry which is preliminary data.</text>
</comment>
<sequence>MFSGEKHDSTSDLSLAPRVDFFQTALTSACPDRPAAKTAGESPFLWRRHTATPVQCLRHFLDVHLV</sequence>
<protein>
    <submittedName>
        <fullName evidence="1">Uncharacterized protein</fullName>
    </submittedName>
</protein>
<proteinExistence type="predicted"/>
<gene>
    <name evidence="1" type="ORF">PXEA_LOCUS27904</name>
</gene>
<reference evidence="1" key="1">
    <citation type="submission" date="2018-11" db="EMBL/GenBank/DDBJ databases">
        <authorList>
            <consortium name="Pathogen Informatics"/>
        </authorList>
    </citation>
    <scope>NUCLEOTIDE SEQUENCE</scope>
</reference>
<organism evidence="1 2">
    <name type="scientific">Protopolystoma xenopodis</name>
    <dbReference type="NCBI Taxonomy" id="117903"/>
    <lineage>
        <taxon>Eukaryota</taxon>
        <taxon>Metazoa</taxon>
        <taxon>Spiralia</taxon>
        <taxon>Lophotrochozoa</taxon>
        <taxon>Platyhelminthes</taxon>
        <taxon>Monogenea</taxon>
        <taxon>Polyopisthocotylea</taxon>
        <taxon>Polystomatidea</taxon>
        <taxon>Polystomatidae</taxon>
        <taxon>Protopolystoma</taxon>
    </lineage>
</organism>
<accession>A0A3S5CN39</accession>
<dbReference type="EMBL" id="CAAALY010247723">
    <property type="protein sequence ID" value="VEL34464.1"/>
    <property type="molecule type" value="Genomic_DNA"/>
</dbReference>
<evidence type="ECO:0000313" key="2">
    <source>
        <dbReference type="Proteomes" id="UP000784294"/>
    </source>
</evidence>
<dbReference type="Proteomes" id="UP000784294">
    <property type="component" value="Unassembled WGS sequence"/>
</dbReference>